<dbReference type="GO" id="GO:0004364">
    <property type="term" value="F:glutathione transferase activity"/>
    <property type="evidence" value="ECO:0007669"/>
    <property type="project" value="InterPro"/>
</dbReference>
<dbReference type="SUPFAM" id="SSF47616">
    <property type="entry name" value="GST C-terminal domain-like"/>
    <property type="match status" value="1"/>
</dbReference>
<dbReference type="InterPro" id="IPR040079">
    <property type="entry name" value="Glutathione_S-Trfase"/>
</dbReference>
<dbReference type="SFLD" id="SFLDS00019">
    <property type="entry name" value="Glutathione_Transferase_(cytos"/>
    <property type="match status" value="1"/>
</dbReference>
<keyword evidence="7" id="KW-1185">Reference proteome</keyword>
<evidence type="ECO:0000259" key="5">
    <source>
        <dbReference type="PROSITE" id="PS50405"/>
    </source>
</evidence>
<evidence type="ECO:0000256" key="4">
    <source>
        <dbReference type="SAM" id="MobiDB-lite"/>
    </source>
</evidence>
<feature type="site" description="Lowers pKa of active site Cys" evidence="3">
    <location>
        <position position="241"/>
    </location>
</feature>
<evidence type="ECO:0000313" key="6">
    <source>
        <dbReference type="EMBL" id="PCR88793.1"/>
    </source>
</evidence>
<dbReference type="InterPro" id="IPR047047">
    <property type="entry name" value="GST_Omega-like_C"/>
</dbReference>
<evidence type="ECO:0000313" key="7">
    <source>
        <dbReference type="Proteomes" id="UP000219689"/>
    </source>
</evidence>
<dbReference type="SUPFAM" id="SSF52833">
    <property type="entry name" value="Thioredoxin-like"/>
    <property type="match status" value="1"/>
</dbReference>
<feature type="compositionally biased region" description="Basic and acidic residues" evidence="4">
    <location>
        <begin position="1"/>
        <end position="32"/>
    </location>
</feature>
<evidence type="ECO:0000256" key="3">
    <source>
        <dbReference type="PIRSR" id="PIRSR015753-3"/>
    </source>
</evidence>
<feature type="binding site" evidence="2">
    <location>
        <begin position="137"/>
        <end position="138"/>
    </location>
    <ligand>
        <name>glutathione</name>
        <dbReference type="ChEBI" id="CHEBI:57925"/>
    </ligand>
</feature>
<dbReference type="PANTHER" id="PTHR32419">
    <property type="entry name" value="GLUTATHIONYL-HYDROQUINONE REDUCTASE"/>
    <property type="match status" value="1"/>
</dbReference>
<dbReference type="InterPro" id="IPR016639">
    <property type="entry name" value="GST_Omega/GSH"/>
</dbReference>
<dbReference type="Pfam" id="PF13410">
    <property type="entry name" value="GST_C_2"/>
    <property type="match status" value="1"/>
</dbReference>
<accession>A0A2A5QPX0</accession>
<dbReference type="Proteomes" id="UP000219689">
    <property type="component" value="Unassembled WGS sequence"/>
</dbReference>
<feature type="site" description="Lowers pKa of active site Cys" evidence="3">
    <location>
        <position position="284"/>
    </location>
</feature>
<organism evidence="6 7">
    <name type="scientific">Natrinema ejinorense</name>
    <dbReference type="NCBI Taxonomy" id="373386"/>
    <lineage>
        <taxon>Archaea</taxon>
        <taxon>Methanobacteriati</taxon>
        <taxon>Methanobacteriota</taxon>
        <taxon>Stenosarchaea group</taxon>
        <taxon>Halobacteria</taxon>
        <taxon>Halobacteriales</taxon>
        <taxon>Natrialbaceae</taxon>
        <taxon>Natrinema</taxon>
    </lineage>
</organism>
<dbReference type="Gene3D" id="3.40.30.10">
    <property type="entry name" value="Glutaredoxin"/>
    <property type="match status" value="1"/>
</dbReference>
<dbReference type="InterPro" id="IPR004045">
    <property type="entry name" value="Glutathione_S-Trfase_N"/>
</dbReference>
<dbReference type="InterPro" id="IPR036282">
    <property type="entry name" value="Glutathione-S-Trfase_C_sf"/>
</dbReference>
<feature type="domain" description="GST C-terminal" evidence="5">
    <location>
        <begin position="160"/>
        <end position="284"/>
    </location>
</feature>
<dbReference type="InterPro" id="IPR010987">
    <property type="entry name" value="Glutathione-S-Trfase_C-like"/>
</dbReference>
<dbReference type="EMBL" id="NXNI01000002">
    <property type="protein sequence ID" value="PCR88793.1"/>
    <property type="molecule type" value="Genomic_DNA"/>
</dbReference>
<dbReference type="Gene3D" id="1.20.1050.10">
    <property type="match status" value="1"/>
</dbReference>
<reference evidence="6 7" key="1">
    <citation type="submission" date="2017-09" db="EMBL/GenBank/DDBJ databases">
        <title>Genome sequences of Natrinema ejinorence JCM 13890T.</title>
        <authorList>
            <person name="Roh S.W."/>
            <person name="Kim Y.B."/>
            <person name="Kim J.Y."/>
        </authorList>
    </citation>
    <scope>NUCLEOTIDE SEQUENCE [LARGE SCALE GENOMIC DNA]</scope>
    <source>
        <strain evidence="6 7">JCM 13890</strain>
    </source>
</reference>
<dbReference type="Pfam" id="PF13409">
    <property type="entry name" value="GST_N_2"/>
    <property type="match status" value="1"/>
</dbReference>
<sequence>MGRLIDGHWKTSDELTENDQDRSDDGVRERISPDSQYPPESGRYHLYIARACPWAHGAVLVRNLLGLEDVISMDVVDPYRGEGGWQFTPDKPGCTPDSIHGSDYLHEVYTAADPEYTGGVTTPVLWDRETETIVNNESIEIMETLATGFADRSDEYDLYPAGKRDQIDAVVEQIYEPILQGAYTAGFADSQDSYEQAVETMFDALDYWEEILDDQRFLVGESLTIADLRLFPALVRFDPVYYIHFKCNVRRLVDYPNLWGYTRDIYQHEGISETVTLDHIKKHYYRSHTDINPTGFVPVGPNIDFTIPHGRKRTVSE</sequence>
<protein>
    <submittedName>
        <fullName evidence="6">Glutathione-dependent reductase</fullName>
    </submittedName>
</protein>
<feature type="binding site" evidence="2">
    <location>
        <position position="85"/>
    </location>
    <ligand>
        <name>glutathione</name>
        <dbReference type="ChEBI" id="CHEBI:57925"/>
    </ligand>
</feature>
<gene>
    <name evidence="6" type="ORF">CP557_20120</name>
</gene>
<evidence type="ECO:0000256" key="2">
    <source>
        <dbReference type="PIRSR" id="PIRSR015753-2"/>
    </source>
</evidence>
<feature type="active site" description="Proton donor/acceptor" evidence="1">
    <location>
        <position position="183"/>
    </location>
</feature>
<dbReference type="PANTHER" id="PTHR32419:SF6">
    <property type="entry name" value="GLUTATHIONE S-TRANSFERASE OMEGA-LIKE 1-RELATED"/>
    <property type="match status" value="1"/>
</dbReference>
<dbReference type="GO" id="GO:0005737">
    <property type="term" value="C:cytoplasm"/>
    <property type="evidence" value="ECO:0007669"/>
    <property type="project" value="TreeGrafter"/>
</dbReference>
<dbReference type="InterPro" id="IPR036249">
    <property type="entry name" value="Thioredoxin-like_sf"/>
</dbReference>
<dbReference type="AlphaFoldDB" id="A0A2A5QPX0"/>
<comment type="caution">
    <text evidence="6">The sequence shown here is derived from an EMBL/GenBank/DDBJ whole genome shotgun (WGS) entry which is preliminary data.</text>
</comment>
<proteinExistence type="predicted"/>
<evidence type="ECO:0000256" key="1">
    <source>
        <dbReference type="PIRSR" id="PIRSR015753-1"/>
    </source>
</evidence>
<dbReference type="PROSITE" id="PS50405">
    <property type="entry name" value="GST_CTER"/>
    <property type="match status" value="1"/>
</dbReference>
<dbReference type="CDD" id="cd03190">
    <property type="entry name" value="GST_C_Omega_like"/>
    <property type="match status" value="1"/>
</dbReference>
<dbReference type="PIRSF" id="PIRSF015753">
    <property type="entry name" value="GST"/>
    <property type="match status" value="1"/>
</dbReference>
<dbReference type="SFLD" id="SFLDG01148">
    <property type="entry name" value="Xi_(cytGST)"/>
    <property type="match status" value="1"/>
</dbReference>
<feature type="active site" description="Nucleophile" evidence="1">
    <location>
        <position position="52"/>
    </location>
</feature>
<dbReference type="OrthoDB" id="172488at2157"/>
<dbReference type="SFLD" id="SFLDG01206">
    <property type="entry name" value="Xi.1"/>
    <property type="match status" value="1"/>
</dbReference>
<name>A0A2A5QPX0_9EURY</name>
<feature type="region of interest" description="Disordered" evidence="4">
    <location>
        <begin position="1"/>
        <end position="37"/>
    </location>
</feature>
<dbReference type="RefSeq" id="WP_097381812.1">
    <property type="nucleotide sequence ID" value="NZ_NXNI01000002.1"/>
</dbReference>